<evidence type="ECO:0000256" key="1">
    <source>
        <dbReference type="SAM" id="MobiDB-lite"/>
    </source>
</evidence>
<gene>
    <name evidence="2" type="ORF">SDJN03_09469</name>
</gene>
<evidence type="ECO:0000313" key="2">
    <source>
        <dbReference type="EMBL" id="KAG6596289.1"/>
    </source>
</evidence>
<feature type="non-terminal residue" evidence="2">
    <location>
        <position position="1"/>
    </location>
</feature>
<evidence type="ECO:0000313" key="3">
    <source>
        <dbReference type="Proteomes" id="UP000685013"/>
    </source>
</evidence>
<name>A0AAV6NCC4_9ROSI</name>
<dbReference type="EMBL" id="JAGKQH010000006">
    <property type="protein sequence ID" value="KAG6596289.1"/>
    <property type="molecule type" value="Genomic_DNA"/>
</dbReference>
<proteinExistence type="predicted"/>
<organism evidence="2 3">
    <name type="scientific">Cucurbita argyrosperma subsp. sororia</name>
    <dbReference type="NCBI Taxonomy" id="37648"/>
    <lineage>
        <taxon>Eukaryota</taxon>
        <taxon>Viridiplantae</taxon>
        <taxon>Streptophyta</taxon>
        <taxon>Embryophyta</taxon>
        <taxon>Tracheophyta</taxon>
        <taxon>Spermatophyta</taxon>
        <taxon>Magnoliopsida</taxon>
        <taxon>eudicotyledons</taxon>
        <taxon>Gunneridae</taxon>
        <taxon>Pentapetalae</taxon>
        <taxon>rosids</taxon>
        <taxon>fabids</taxon>
        <taxon>Cucurbitales</taxon>
        <taxon>Cucurbitaceae</taxon>
        <taxon>Cucurbiteae</taxon>
        <taxon>Cucurbita</taxon>
    </lineage>
</organism>
<feature type="region of interest" description="Disordered" evidence="1">
    <location>
        <begin position="188"/>
        <end position="209"/>
    </location>
</feature>
<dbReference type="AlphaFoldDB" id="A0AAV6NCC4"/>
<dbReference type="Proteomes" id="UP000685013">
    <property type="component" value="Chromosome 6"/>
</dbReference>
<reference evidence="2 3" key="1">
    <citation type="journal article" date="2021" name="Hortic Res">
        <title>The domestication of Cucurbita argyrosperma as revealed by the genome of its wild relative.</title>
        <authorList>
            <person name="Barrera-Redondo J."/>
            <person name="Sanchez-de la Vega G."/>
            <person name="Aguirre-Liguori J.A."/>
            <person name="Castellanos-Morales G."/>
            <person name="Gutierrez-Guerrero Y.T."/>
            <person name="Aguirre-Dugua X."/>
            <person name="Aguirre-Planter E."/>
            <person name="Tenaillon M.I."/>
            <person name="Lira-Saade R."/>
            <person name="Eguiarte L.E."/>
        </authorList>
    </citation>
    <scope>NUCLEOTIDE SEQUENCE [LARGE SCALE GENOMIC DNA]</scope>
    <source>
        <strain evidence="2">JBR-2021</strain>
    </source>
</reference>
<comment type="caution">
    <text evidence="2">The sequence shown here is derived from an EMBL/GenBank/DDBJ whole genome shotgun (WGS) entry which is preliminary data.</text>
</comment>
<accession>A0AAV6NCC4</accession>
<dbReference type="PANTHER" id="PTHR34996">
    <property type="entry name" value="OS06G0327400 PROTEIN"/>
    <property type="match status" value="1"/>
</dbReference>
<dbReference type="PANTHER" id="PTHR34996:SF3">
    <property type="entry name" value="OS06G0327400 PROTEIN"/>
    <property type="match status" value="1"/>
</dbReference>
<keyword evidence="3" id="KW-1185">Reference proteome</keyword>
<sequence>MTVTVGCFHLRVRLEESLSHGCKGRPELTIAGAVQPPFLFYSIRLRASSTPPSKIPSTGVQIPDCTVAALLRRRIMEPITYQRIRRRSHGFARCRGFHLHSRRFSVSKLRAKFDWLLRILNRWRRSYSWSIKINKARRGGRSKASATASAEFPRCVDRGECRLRSFRRSNSFYAEAIADCLDFIKRSSVSSDRASSQPRVEFRDPSASA</sequence>
<protein>
    <submittedName>
        <fullName evidence="2">Uncharacterized protein</fullName>
    </submittedName>
</protein>
<feature type="compositionally biased region" description="Basic and acidic residues" evidence="1">
    <location>
        <begin position="200"/>
        <end position="209"/>
    </location>
</feature>